<feature type="region of interest" description="Disordered" evidence="1">
    <location>
        <begin position="415"/>
        <end position="444"/>
    </location>
</feature>
<proteinExistence type="predicted"/>
<feature type="domain" description="Microtubule-associated protein 10 C-terminal" evidence="2">
    <location>
        <begin position="181"/>
        <end position="289"/>
    </location>
</feature>
<evidence type="ECO:0000256" key="1">
    <source>
        <dbReference type="SAM" id="MobiDB-lite"/>
    </source>
</evidence>
<name>A0A8B9HT21_ASTMX</name>
<dbReference type="InterPro" id="IPR026679">
    <property type="entry name" value="MAP10_C-term"/>
</dbReference>
<evidence type="ECO:0000313" key="3">
    <source>
        <dbReference type="Ensembl" id="ENSAMXP00005017870.1"/>
    </source>
</evidence>
<dbReference type="GO" id="GO:1990023">
    <property type="term" value="C:mitotic spindle midzone"/>
    <property type="evidence" value="ECO:0007669"/>
    <property type="project" value="TreeGrafter"/>
</dbReference>
<accession>A0A8B9HT21</accession>
<organism evidence="3 4">
    <name type="scientific">Astyanax mexicanus</name>
    <name type="common">Blind cave fish</name>
    <name type="synonym">Astyanax fasciatus mexicanus</name>
    <dbReference type="NCBI Taxonomy" id="7994"/>
    <lineage>
        <taxon>Eukaryota</taxon>
        <taxon>Metazoa</taxon>
        <taxon>Chordata</taxon>
        <taxon>Craniata</taxon>
        <taxon>Vertebrata</taxon>
        <taxon>Euteleostomi</taxon>
        <taxon>Actinopterygii</taxon>
        <taxon>Neopterygii</taxon>
        <taxon>Teleostei</taxon>
        <taxon>Ostariophysi</taxon>
        <taxon>Characiformes</taxon>
        <taxon>Characoidei</taxon>
        <taxon>Acestrorhamphidae</taxon>
        <taxon>Acestrorhamphinae</taxon>
        <taxon>Astyanax</taxon>
    </lineage>
</organism>
<feature type="region of interest" description="Disordered" evidence="1">
    <location>
        <begin position="457"/>
        <end position="640"/>
    </location>
</feature>
<protein>
    <recommendedName>
        <fullName evidence="2">Microtubule-associated protein 10 C-terminal domain-containing protein</fullName>
    </recommendedName>
</protein>
<dbReference type="GO" id="GO:0008017">
    <property type="term" value="F:microtubule binding"/>
    <property type="evidence" value="ECO:0007669"/>
    <property type="project" value="InterPro"/>
</dbReference>
<dbReference type="GO" id="GO:0051256">
    <property type="term" value="P:mitotic spindle midzone assembly"/>
    <property type="evidence" value="ECO:0007669"/>
    <property type="project" value="TreeGrafter"/>
</dbReference>
<evidence type="ECO:0000259" key="2">
    <source>
        <dbReference type="Pfam" id="PF14925"/>
    </source>
</evidence>
<dbReference type="Ensembl" id="ENSAMXT00005019755.1">
    <property type="protein sequence ID" value="ENSAMXP00005017870.1"/>
    <property type="gene ID" value="ENSAMXG00005009318.1"/>
</dbReference>
<dbReference type="GO" id="GO:0005813">
    <property type="term" value="C:centrosome"/>
    <property type="evidence" value="ECO:0007669"/>
    <property type="project" value="TreeGrafter"/>
</dbReference>
<dbReference type="Pfam" id="PF14925">
    <property type="entry name" value="HPHLAWLY"/>
    <property type="match status" value="1"/>
</dbReference>
<dbReference type="GO" id="GO:0031122">
    <property type="term" value="P:cytoplasmic microtubule organization"/>
    <property type="evidence" value="ECO:0007669"/>
    <property type="project" value="TreeGrafter"/>
</dbReference>
<sequence>MLLDVGGDDVPKLIGSSFMSLAKLTASIKLDVEKHGIWTPAAYGENRINCLLNLMGERIGTISLACKLVSLAASSIPNITKRNLELSTGSETNPTKSAIAEENLNNKMSVDKFQPPHPENSTVTSTYVQQPLCINKHPVLSETSKTNKLHISSVCSQEEQHIKEYRASFHEVKSGGDQLCSTFCPPPLFYNSSRRNPQQLSAKSYQMVNTTAESLRMMDLTTKDCNNETCRMECVHRVKEEPKKSEEAGLHPSSGTLISQTEPTVLRDAIRQLPLLSTLLIELSHLNGQLQLQQPLPVQSAQEGFLGLMSAISPQTNVLQTALSLVQGPDHSITNRDLFAECTGRNTHGNSHVSSKSCISPFISTKKQPVGSKSHRELSHPKQKLRYGLTHSFRLRLRQIKPGLMRHHECMEKSKTRVIVNSQKKTSAKEDHTSASQSFSRDLEKCGQTTETDCLLPETAGLSHSQKSSMGKDFHNKRDKVHVQSAPGHESDVGNNGHYRPSHRSDSNSESSPEPCKYQDDFTSLDPTDGSPNPLSSPEPSRPQMTQISSGSSSLGSSSSVSSVHKSRPHPVPVKTQTSPKRSLKGTCMIKPVTAALSDSTPSGLSDDAKSRNSVHPHRNSESYRSFPESPTVSRKVESPMSDQANEIAPMKEQYVDKFQTSDEFMLESVSSTGPKEKMDKLSSLGFQNKYLPISKLVVNQLPGYTL</sequence>
<dbReference type="GO" id="GO:0032467">
    <property type="term" value="P:positive regulation of cytokinesis"/>
    <property type="evidence" value="ECO:0007669"/>
    <property type="project" value="TreeGrafter"/>
</dbReference>
<dbReference type="PANTHER" id="PTHR21831">
    <property type="entry name" value="MICROTUBULE-ASSOCIATED PROTEIN 10"/>
    <property type="match status" value="1"/>
</dbReference>
<dbReference type="GO" id="GO:0097431">
    <property type="term" value="C:mitotic spindle pole"/>
    <property type="evidence" value="ECO:0007669"/>
    <property type="project" value="TreeGrafter"/>
</dbReference>
<dbReference type="GO" id="GO:0030496">
    <property type="term" value="C:midbody"/>
    <property type="evidence" value="ECO:0007669"/>
    <property type="project" value="TreeGrafter"/>
</dbReference>
<dbReference type="Proteomes" id="UP000694621">
    <property type="component" value="Unplaced"/>
</dbReference>
<dbReference type="GO" id="GO:0005881">
    <property type="term" value="C:cytoplasmic microtubule"/>
    <property type="evidence" value="ECO:0007669"/>
    <property type="project" value="TreeGrafter"/>
</dbReference>
<evidence type="ECO:0000313" key="4">
    <source>
        <dbReference type="Proteomes" id="UP000694621"/>
    </source>
</evidence>
<dbReference type="AlphaFoldDB" id="A0A8B9HT21"/>
<dbReference type="PANTHER" id="PTHR21831:SF2">
    <property type="entry name" value="MICROTUBULE-ASSOCIATED PROTEIN 10"/>
    <property type="match status" value="1"/>
</dbReference>
<reference evidence="3" key="1">
    <citation type="submission" date="2025-08" db="UniProtKB">
        <authorList>
            <consortium name="Ensembl"/>
        </authorList>
    </citation>
    <scope>IDENTIFICATION</scope>
</reference>
<dbReference type="InterPro" id="IPR039302">
    <property type="entry name" value="MAP10"/>
</dbReference>
<feature type="compositionally biased region" description="Polar residues" evidence="1">
    <location>
        <begin position="521"/>
        <end position="534"/>
    </location>
</feature>
<feature type="compositionally biased region" description="Low complexity" evidence="1">
    <location>
        <begin position="549"/>
        <end position="564"/>
    </location>
</feature>